<proteinExistence type="predicted"/>
<gene>
    <name evidence="1" type="ORF">HF325_002204</name>
</gene>
<comment type="caution">
    <text evidence="1">The sequence shown here is derived from an EMBL/GenBank/DDBJ whole genome shotgun (WGS) entry which is preliminary data.</text>
</comment>
<dbReference type="EMBL" id="JACBPP010000003">
    <property type="protein sequence ID" value="KAF8002959.1"/>
    <property type="molecule type" value="Genomic_DNA"/>
</dbReference>
<accession>A0A8H7GUV3</accession>
<dbReference type="AlphaFoldDB" id="A0A8H7GUV3"/>
<reference evidence="1" key="1">
    <citation type="submission" date="2020-10" db="EMBL/GenBank/DDBJ databases">
        <title>The Whole-Genome Sequence of Metschnikowia persimmonesis, a Novel Endophytic Yeast Species Isolated from Medicinal Plant Diospyros kaki Thumb.</title>
        <authorList>
            <person name="Rahmat E."/>
            <person name="Kang Y."/>
        </authorList>
    </citation>
    <scope>NUCLEOTIDE SEQUENCE</scope>
    <source>
        <strain evidence="1">KIOM G15050</strain>
    </source>
</reference>
<organism evidence="1 2">
    <name type="scientific">Metschnikowia pulcherrima</name>
    <dbReference type="NCBI Taxonomy" id="27326"/>
    <lineage>
        <taxon>Eukaryota</taxon>
        <taxon>Fungi</taxon>
        <taxon>Dikarya</taxon>
        <taxon>Ascomycota</taxon>
        <taxon>Saccharomycotina</taxon>
        <taxon>Pichiomycetes</taxon>
        <taxon>Metschnikowiaceae</taxon>
        <taxon>Metschnikowia</taxon>
    </lineage>
</organism>
<dbReference type="Proteomes" id="UP000649328">
    <property type="component" value="Unassembled WGS sequence"/>
</dbReference>
<sequence>MVLKSSGSMSSIVNGKVVCVLSIFNEGLSQLVSQLYEIGDLLVLNPSETVINTLVQACCRVSKRLRKGLMIRMKLLVEVLEGVRGDTVHSLLCIGVDCTGCGLLMGRKLFLQLAKSVEELLMRKLEL</sequence>
<keyword evidence="2" id="KW-1185">Reference proteome</keyword>
<evidence type="ECO:0000313" key="2">
    <source>
        <dbReference type="Proteomes" id="UP000649328"/>
    </source>
</evidence>
<protein>
    <submittedName>
        <fullName evidence="1">Uncharacterized protein</fullName>
    </submittedName>
</protein>
<name>A0A8H7GUV3_9ASCO</name>
<evidence type="ECO:0000313" key="1">
    <source>
        <dbReference type="EMBL" id="KAF8002959.1"/>
    </source>
</evidence>